<proteinExistence type="predicted"/>
<organism evidence="2">
    <name type="scientific">Thermofilum pendens</name>
    <dbReference type="NCBI Taxonomy" id="2269"/>
    <lineage>
        <taxon>Archaea</taxon>
        <taxon>Thermoproteota</taxon>
        <taxon>Thermoprotei</taxon>
        <taxon>Thermofilales</taxon>
        <taxon>Thermofilaceae</taxon>
        <taxon>Thermofilum</taxon>
    </lineage>
</organism>
<gene>
    <name evidence="2" type="ORF">ENM88_06425</name>
</gene>
<feature type="transmembrane region" description="Helical" evidence="1">
    <location>
        <begin position="53"/>
        <end position="77"/>
    </location>
</feature>
<evidence type="ECO:0000313" key="2">
    <source>
        <dbReference type="EMBL" id="HHP05360.1"/>
    </source>
</evidence>
<comment type="caution">
    <text evidence="2">The sequence shown here is derived from an EMBL/GenBank/DDBJ whole genome shotgun (WGS) entry which is preliminary data.</text>
</comment>
<reference evidence="2" key="1">
    <citation type="journal article" date="2020" name="mSystems">
        <title>Genome- and Community-Level Interaction Insights into Carbon Utilization and Element Cycling Functions of Hydrothermarchaeota in Hydrothermal Sediment.</title>
        <authorList>
            <person name="Zhou Z."/>
            <person name="Liu Y."/>
            <person name="Xu W."/>
            <person name="Pan J."/>
            <person name="Luo Z.H."/>
            <person name="Li M."/>
        </authorList>
    </citation>
    <scope>NUCLEOTIDE SEQUENCE [LARGE SCALE GENOMIC DNA]</scope>
    <source>
        <strain evidence="2">SpSt-1125</strain>
    </source>
</reference>
<name>A0A7J3X873_THEPE</name>
<keyword evidence="1" id="KW-0812">Transmembrane</keyword>
<dbReference type="InterPro" id="IPR002849">
    <property type="entry name" value="DUF131"/>
</dbReference>
<dbReference type="NCBIfam" id="TIGR00304">
    <property type="entry name" value="TIGR00304 family membrane protein"/>
    <property type="match status" value="1"/>
</dbReference>
<accession>A0A7J3X873</accession>
<keyword evidence="1" id="KW-1133">Transmembrane helix</keyword>
<evidence type="ECO:0000256" key="1">
    <source>
        <dbReference type="SAM" id="Phobius"/>
    </source>
</evidence>
<sequence>MLLFAVAFVIVLLGILLIVLSALRGGVKAEGGAVVIVGPLPIVFGTSERVTKALLIAAIILTALSILLFLVVSYPWLSR</sequence>
<protein>
    <submittedName>
        <fullName evidence="2">DUF131 domain-containing protein</fullName>
    </submittedName>
</protein>
<dbReference type="AlphaFoldDB" id="A0A7J3X873"/>
<keyword evidence="1" id="KW-0472">Membrane</keyword>
<dbReference type="EMBL" id="DRZM01000187">
    <property type="protein sequence ID" value="HHP05360.1"/>
    <property type="molecule type" value="Genomic_DNA"/>
</dbReference>
<dbReference type="Pfam" id="PF01998">
    <property type="entry name" value="DUF131"/>
    <property type="match status" value="1"/>
</dbReference>